<feature type="region of interest" description="Disordered" evidence="2">
    <location>
        <begin position="496"/>
        <end position="557"/>
    </location>
</feature>
<proteinExistence type="evidence at transcript level"/>
<evidence type="ECO:0000256" key="1">
    <source>
        <dbReference type="ARBA" id="ARBA00023054"/>
    </source>
</evidence>
<reference evidence="4" key="1">
    <citation type="journal article" date="2014" name="Nature">
        <title>Elephant shark genome provides unique insights into gnathostome evolution.</title>
        <authorList>
            <consortium name="International Elephant Shark Genome Sequencing Consortium"/>
            <person name="Venkatesh B."/>
            <person name="Lee A.P."/>
            <person name="Ravi V."/>
            <person name="Maurya A.K."/>
            <person name="Lian M.M."/>
            <person name="Swann J.B."/>
            <person name="Ohta Y."/>
            <person name="Flajnik M.F."/>
            <person name="Sutoh Y."/>
            <person name="Kasahara M."/>
            <person name="Hoon S."/>
            <person name="Gangu V."/>
            <person name="Roy S.W."/>
            <person name="Irimia M."/>
            <person name="Korzh V."/>
            <person name="Kondrychyn I."/>
            <person name="Lim Z.W."/>
            <person name="Tay B.H."/>
            <person name="Tohari S."/>
            <person name="Kong K.W."/>
            <person name="Ho S."/>
            <person name="Lorente-Galdos B."/>
            <person name="Quilez J."/>
            <person name="Marques-Bonet T."/>
            <person name="Raney B.J."/>
            <person name="Ingham P.W."/>
            <person name="Tay A."/>
            <person name="Hillier L.W."/>
            <person name="Minx P."/>
            <person name="Boehm T."/>
            <person name="Wilson R.K."/>
            <person name="Brenner S."/>
            <person name="Warren W.C."/>
        </authorList>
    </citation>
    <scope>NUCLEOTIDE SEQUENCE</scope>
    <source>
        <tissue evidence="4">Liver</tissue>
    </source>
</reference>
<feature type="domain" description="NF-kappa-B essential modulator NEMO CC2-LZ" evidence="3">
    <location>
        <begin position="387"/>
        <end position="497"/>
    </location>
</feature>
<feature type="compositionally biased region" description="Polar residues" evidence="2">
    <location>
        <begin position="80"/>
        <end position="94"/>
    </location>
</feature>
<dbReference type="AlphaFoldDB" id="V9KP32"/>
<name>V9KP32_CALMI</name>
<evidence type="ECO:0000313" key="4">
    <source>
        <dbReference type="EMBL" id="AFO99965.1"/>
    </source>
</evidence>
<protein>
    <submittedName>
        <fullName evidence="4">TNFAIP3-interacting protein 1</fullName>
    </submittedName>
</protein>
<dbReference type="EMBL" id="JW867448">
    <property type="protein sequence ID" value="AFO99965.1"/>
    <property type="molecule type" value="mRNA"/>
</dbReference>
<evidence type="ECO:0000256" key="2">
    <source>
        <dbReference type="SAM" id="MobiDB-lite"/>
    </source>
</evidence>
<accession>V9KP32</accession>
<evidence type="ECO:0000259" key="3">
    <source>
        <dbReference type="Pfam" id="PF16516"/>
    </source>
</evidence>
<dbReference type="GO" id="GO:0071222">
    <property type="term" value="P:cellular response to lipopolysaccharide"/>
    <property type="evidence" value="ECO:0007669"/>
    <property type="project" value="TreeGrafter"/>
</dbReference>
<dbReference type="InterPro" id="IPR032419">
    <property type="entry name" value="CC2-LZ_dom"/>
</dbReference>
<feature type="compositionally biased region" description="Polar residues" evidence="2">
    <location>
        <begin position="536"/>
        <end position="545"/>
    </location>
</feature>
<sequence>MEGRTPFRIYDPGGVEAMTWNSLQQNNASYQQLLAENSVLKERMKGLQSLGNLLEESQTEALRLRQKVEELVRDSEDLRSSPSLLLAETSSPQTPTGPPASTGPLASTVPPDNQDLCQVPAQADPQTGGIHTPGKAEQKPPGSETSSEFEIVNMEEKMERSEGERELAGEDGDVSGYLNRLGSSLSVFAEETNRKQLLAHLSRMAVDFSRLTAKVQRNESKTSVLQTLCEQLRSENEDLRRKLDNDIQHQSRVVERIQQENEQLRRASGERALTGQRRLTAPTVGAEGQQSPEVPEQAGGRKELEILEKKAQALEQQRRELLEVNKQWDQQFRTMKQQYEQKIVELRQRLSVSQRSLSGQEADRDVRQRDFDKQLLLAKTRISSGESEVKELKQKNKCLQDQLMSLTKQREYQEREIQRLNKALENVLTAQTPLFVAGETGVGAQRQELLTQLEVLKHQVKIFQEDFQRERSDRERMNEEKEVLKLQLEQLQSQNGLLNTQDPAERRSSEPSARAPTPFCPGYPVPATHRSPRCTGATTGRSTTHPRPWDSGPCPTT</sequence>
<dbReference type="GO" id="GO:0005737">
    <property type="term" value="C:cytoplasm"/>
    <property type="evidence" value="ECO:0007669"/>
    <property type="project" value="UniProtKB-ARBA"/>
</dbReference>
<feature type="region of interest" description="Disordered" evidence="2">
    <location>
        <begin position="264"/>
        <end position="299"/>
    </location>
</feature>
<dbReference type="GO" id="GO:0043124">
    <property type="term" value="P:negative regulation of canonical NF-kappaB signal transduction"/>
    <property type="evidence" value="ECO:0007669"/>
    <property type="project" value="TreeGrafter"/>
</dbReference>
<dbReference type="GO" id="GO:0006357">
    <property type="term" value="P:regulation of transcription by RNA polymerase II"/>
    <property type="evidence" value="ECO:0007669"/>
    <property type="project" value="TreeGrafter"/>
</dbReference>
<organism evidence="4">
    <name type="scientific">Callorhinchus milii</name>
    <name type="common">Ghost shark</name>
    <dbReference type="NCBI Taxonomy" id="7868"/>
    <lineage>
        <taxon>Eukaryota</taxon>
        <taxon>Metazoa</taxon>
        <taxon>Chordata</taxon>
        <taxon>Craniata</taxon>
        <taxon>Vertebrata</taxon>
        <taxon>Chondrichthyes</taxon>
        <taxon>Holocephali</taxon>
        <taxon>Chimaeriformes</taxon>
        <taxon>Callorhinchidae</taxon>
        <taxon>Callorhinchus</taxon>
    </lineage>
</organism>
<dbReference type="Gene3D" id="1.20.5.990">
    <property type="entry name" value="Nemo cc2-lz domain - 1d5 darpin complex"/>
    <property type="match status" value="1"/>
</dbReference>
<dbReference type="Pfam" id="PF16516">
    <property type="entry name" value="CC2-LZ"/>
    <property type="match status" value="1"/>
</dbReference>
<feature type="region of interest" description="Disordered" evidence="2">
    <location>
        <begin position="72"/>
        <end position="149"/>
    </location>
</feature>
<dbReference type="PANTHER" id="PTHR31882:SF3">
    <property type="entry name" value="TNFAIP3-INTERACTING PROTEIN 1"/>
    <property type="match status" value="1"/>
</dbReference>
<keyword evidence="1" id="KW-0175">Coiled coil</keyword>
<dbReference type="PANTHER" id="PTHR31882">
    <property type="entry name" value="TNFAIP3-INTERACTING PROTEIN COILED COIL FAMILY MEMBER"/>
    <property type="match status" value="1"/>
</dbReference>